<dbReference type="GO" id="GO:0016491">
    <property type="term" value="F:oxidoreductase activity"/>
    <property type="evidence" value="ECO:0007669"/>
    <property type="project" value="UniProtKB-KW"/>
</dbReference>
<dbReference type="GO" id="GO:0005737">
    <property type="term" value="C:cytoplasm"/>
    <property type="evidence" value="ECO:0007669"/>
    <property type="project" value="TreeGrafter"/>
</dbReference>
<evidence type="ECO:0000313" key="3">
    <source>
        <dbReference type="EMBL" id="KAA0972553.1"/>
    </source>
</evidence>
<gene>
    <name evidence="3" type="ORF">FPY71_05585</name>
</gene>
<dbReference type="EMBL" id="VTWH01000001">
    <property type="protein sequence ID" value="KAA0972553.1"/>
    <property type="molecule type" value="Genomic_DNA"/>
</dbReference>
<sequence length="321" mass="34625">MIAVLGAGVAGLCTAVRLAEAGVPVTLYERQERLGQGAASWLAGGMLAPFCEAETADDCIVRPGLAGIDWWAAHTSTLKRNGTLVVDPTPGLVELKRLSRNTSNHQTLERPELSDLEPDLAGRFSQALFFPEEAHLQPRAALGELLARFVQLGGRTAFGQDVITPASLSAEAVIDCRGVEAEAPGLRCVRGEMLIVRCRDITLQRPIRLLHPRWPLYVVPHGEDRFMVGATMVESANCGPVTLRSAVELMNAAYSLHPAFAEAEVLELGAGIRPAFADNLPRIIRNGRTISLTGMYRHGFLLAPDCSEQAAAYALAEREVV</sequence>
<dbReference type="OrthoDB" id="9790035at2"/>
<evidence type="ECO:0000256" key="1">
    <source>
        <dbReference type="ARBA" id="ARBA00023002"/>
    </source>
</evidence>
<dbReference type="Proteomes" id="UP000324738">
    <property type="component" value="Unassembled WGS sequence"/>
</dbReference>
<dbReference type="PANTHER" id="PTHR13847:SF289">
    <property type="entry name" value="GLYCINE OXIDASE"/>
    <property type="match status" value="1"/>
</dbReference>
<protein>
    <submittedName>
        <fullName evidence="3">FAD-dependent oxidoreductase</fullName>
    </submittedName>
</protein>
<dbReference type="SUPFAM" id="SSF54373">
    <property type="entry name" value="FAD-linked reductases, C-terminal domain"/>
    <property type="match status" value="1"/>
</dbReference>
<accession>A0A5B0E147</accession>
<feature type="domain" description="FAD dependent oxidoreductase" evidence="2">
    <location>
        <begin position="2"/>
        <end position="311"/>
    </location>
</feature>
<comment type="caution">
    <text evidence="3">The sequence shown here is derived from an EMBL/GenBank/DDBJ whole genome shotgun (WGS) entry which is preliminary data.</text>
</comment>
<organism evidence="3 4">
    <name type="scientific">Aureimonas fodinaquatilis</name>
    <dbReference type="NCBI Taxonomy" id="2565783"/>
    <lineage>
        <taxon>Bacteria</taxon>
        <taxon>Pseudomonadati</taxon>
        <taxon>Pseudomonadota</taxon>
        <taxon>Alphaproteobacteria</taxon>
        <taxon>Hyphomicrobiales</taxon>
        <taxon>Aurantimonadaceae</taxon>
        <taxon>Aureimonas</taxon>
    </lineage>
</organism>
<proteinExistence type="predicted"/>
<dbReference type="Pfam" id="PF01266">
    <property type="entry name" value="DAO"/>
    <property type="match status" value="1"/>
</dbReference>
<dbReference type="SUPFAM" id="SSF51971">
    <property type="entry name" value="Nucleotide-binding domain"/>
    <property type="match status" value="1"/>
</dbReference>
<dbReference type="PANTHER" id="PTHR13847">
    <property type="entry name" value="SARCOSINE DEHYDROGENASE-RELATED"/>
    <property type="match status" value="1"/>
</dbReference>
<dbReference type="RefSeq" id="WP_149298370.1">
    <property type="nucleotide sequence ID" value="NZ_VTWH01000001.1"/>
</dbReference>
<name>A0A5B0E147_9HYPH</name>
<dbReference type="Gene3D" id="3.50.50.60">
    <property type="entry name" value="FAD/NAD(P)-binding domain"/>
    <property type="match status" value="1"/>
</dbReference>
<dbReference type="InterPro" id="IPR006076">
    <property type="entry name" value="FAD-dep_OxRdtase"/>
</dbReference>
<dbReference type="AlphaFoldDB" id="A0A5B0E147"/>
<reference evidence="3 4" key="1">
    <citation type="submission" date="2019-08" db="EMBL/GenBank/DDBJ databases">
        <title>Aureimonas fodiniaquatilis sp. nov., isolated from a coal mine wastewater.</title>
        <authorList>
            <person name="Kim W."/>
        </authorList>
    </citation>
    <scope>NUCLEOTIDE SEQUENCE [LARGE SCALE GENOMIC DNA]</scope>
    <source>
        <strain evidence="3 4">CAU 1482</strain>
    </source>
</reference>
<dbReference type="InterPro" id="IPR036188">
    <property type="entry name" value="FAD/NAD-bd_sf"/>
</dbReference>
<dbReference type="Gene3D" id="3.30.9.10">
    <property type="entry name" value="D-Amino Acid Oxidase, subunit A, domain 2"/>
    <property type="match status" value="1"/>
</dbReference>
<keyword evidence="1" id="KW-0560">Oxidoreductase</keyword>
<evidence type="ECO:0000259" key="2">
    <source>
        <dbReference type="Pfam" id="PF01266"/>
    </source>
</evidence>
<evidence type="ECO:0000313" key="4">
    <source>
        <dbReference type="Proteomes" id="UP000324738"/>
    </source>
</evidence>
<keyword evidence="4" id="KW-1185">Reference proteome</keyword>